<evidence type="ECO:0000313" key="2">
    <source>
        <dbReference type="EMBL" id="KRS17844.1"/>
    </source>
</evidence>
<reference evidence="3 5" key="2">
    <citation type="submission" date="2018-08" db="EMBL/GenBank/DDBJ databases">
        <title>Genetic Globetrotter - A new plasmid hitch-hiking vast phylogenetic and geographic distances.</title>
        <authorList>
            <person name="Vollmers J."/>
            <person name="Petersen J."/>
        </authorList>
    </citation>
    <scope>NUCLEOTIDE SEQUENCE [LARGE SCALE GENOMIC DNA]</scope>
    <source>
        <strain evidence="3 5">DSM 26383</strain>
    </source>
</reference>
<protein>
    <submittedName>
        <fullName evidence="2">Uncharacterized protein</fullName>
    </submittedName>
</protein>
<dbReference type="Proteomes" id="UP000051401">
    <property type="component" value="Unassembled WGS sequence"/>
</dbReference>
<keyword evidence="4" id="KW-1185">Reference proteome</keyword>
<name>A0A0T5PA21_9RHOB</name>
<dbReference type="KEGG" id="rid:RIdsm_03173"/>
<sequence>MPFRPPALCAILALSGLAAPALAQDVFTDGVRISDVNPTSADLYVEDDSVVRGHTCIGEVCNLAESFDVGYILKLNTSSPSIFFDDDSGFSGSTPSNDWRIRVNDPEPFTEGGLNRFSIEDITAATIPFTIAAGAPENAFWMTSAGNIGLGTLLPQDRIHAVGTFGPSVRFEQTGNGLVPAQTWRLIGQSSFNIADTTAGTTPFRLERAAPTNALYIADTGNVGFGTATPDAPFEVSDDATFSYFRITAEQAAVNQSVDITFTGGPLGTGELRYNVVDGDGPEMKLNANGDMEIDGTLTTGGPTCAGGCDAVFDSNFKRLSVAEHAALMWKNGHLPAVGTTRPGAPMNVAEKIGGILNELEHAHIYIAELEARDRAREAENARLGDRVARLEAMLAQVDGMLDHPVSPPTD</sequence>
<dbReference type="OrthoDB" id="4463518at2"/>
<dbReference type="EMBL" id="LAXI01000005">
    <property type="protein sequence ID" value="KRS17844.1"/>
    <property type="molecule type" value="Genomic_DNA"/>
</dbReference>
<dbReference type="AlphaFoldDB" id="A0A0T5PA21"/>
<proteinExistence type="predicted"/>
<organism evidence="2 4">
    <name type="scientific">Roseovarius indicus</name>
    <dbReference type="NCBI Taxonomy" id="540747"/>
    <lineage>
        <taxon>Bacteria</taxon>
        <taxon>Pseudomonadati</taxon>
        <taxon>Pseudomonadota</taxon>
        <taxon>Alphaproteobacteria</taxon>
        <taxon>Rhodobacterales</taxon>
        <taxon>Roseobacteraceae</taxon>
        <taxon>Roseovarius</taxon>
    </lineage>
</organism>
<dbReference type="EMBL" id="CP031598">
    <property type="protein sequence ID" value="QEW27361.1"/>
    <property type="molecule type" value="Genomic_DNA"/>
</dbReference>
<dbReference type="PATRIC" id="fig|540747.5.peg.4867"/>
<dbReference type="STRING" id="540747.SAMN04488031_101173"/>
<evidence type="ECO:0000313" key="5">
    <source>
        <dbReference type="Proteomes" id="UP000325785"/>
    </source>
</evidence>
<dbReference type="RefSeq" id="WP_057815741.1">
    <property type="nucleotide sequence ID" value="NZ_CP031598.1"/>
</dbReference>
<accession>A0A0T5PA21</accession>
<reference evidence="2 4" key="1">
    <citation type="submission" date="2015-04" db="EMBL/GenBank/DDBJ databases">
        <title>The draft genome sequence of Roseovarius indicus B108T.</title>
        <authorList>
            <person name="Li G."/>
            <person name="Lai Q."/>
            <person name="Shao Z."/>
            <person name="Yan P."/>
        </authorList>
    </citation>
    <scope>NUCLEOTIDE SEQUENCE [LARGE SCALE GENOMIC DNA]</scope>
    <source>
        <strain evidence="2 4">B108</strain>
    </source>
</reference>
<keyword evidence="1" id="KW-0732">Signal</keyword>
<feature type="signal peptide" evidence="1">
    <location>
        <begin position="1"/>
        <end position="23"/>
    </location>
</feature>
<evidence type="ECO:0000313" key="4">
    <source>
        <dbReference type="Proteomes" id="UP000051401"/>
    </source>
</evidence>
<evidence type="ECO:0000256" key="1">
    <source>
        <dbReference type="SAM" id="SignalP"/>
    </source>
</evidence>
<evidence type="ECO:0000313" key="3">
    <source>
        <dbReference type="EMBL" id="QEW27361.1"/>
    </source>
</evidence>
<feature type="chain" id="PRO_5010437510" evidence="1">
    <location>
        <begin position="24"/>
        <end position="411"/>
    </location>
</feature>
<gene>
    <name evidence="3" type="ORF">RIdsm_03173</name>
    <name evidence="2" type="ORF">XM52_09730</name>
</gene>
<dbReference type="Proteomes" id="UP000325785">
    <property type="component" value="Chromosome"/>
</dbReference>